<dbReference type="InterPro" id="IPR034704">
    <property type="entry name" value="Ribosomal_bL28/bL31-like_sf"/>
</dbReference>
<dbReference type="EMBL" id="CP044016">
    <property type="protein sequence ID" value="QES89338.1"/>
    <property type="molecule type" value="Genomic_DNA"/>
</dbReference>
<comment type="subunit">
    <text evidence="2 5">Part of the 50S ribosomal subunit.</text>
</comment>
<dbReference type="GO" id="GO:0006412">
    <property type="term" value="P:translation"/>
    <property type="evidence" value="ECO:0007669"/>
    <property type="project" value="UniProtKB-UniRule"/>
</dbReference>
<dbReference type="OrthoDB" id="9803251at2"/>
<sequence length="86" mass="9848">MKKGIHPENYRFVIFKDMSNGDTFLSKSTTKSSETIVWEDGNEYPVIKLEISNTSHPFYTGKNVLVDTAGRIDKFKKRYAKANANK</sequence>
<evidence type="ECO:0000256" key="1">
    <source>
        <dbReference type="ARBA" id="ARBA00008196"/>
    </source>
</evidence>
<organism evidence="6 7">
    <name type="scientific">Rhizosphaericola mali</name>
    <dbReference type="NCBI Taxonomy" id="2545455"/>
    <lineage>
        <taxon>Bacteria</taxon>
        <taxon>Pseudomonadati</taxon>
        <taxon>Bacteroidota</taxon>
        <taxon>Chitinophagia</taxon>
        <taxon>Chitinophagales</taxon>
        <taxon>Chitinophagaceae</taxon>
        <taxon>Rhizosphaericola</taxon>
    </lineage>
</organism>
<dbReference type="HAMAP" id="MF_00502">
    <property type="entry name" value="Ribosomal_bL31_2"/>
    <property type="match status" value="1"/>
</dbReference>
<dbReference type="GO" id="GO:0003735">
    <property type="term" value="F:structural constituent of ribosome"/>
    <property type="evidence" value="ECO:0007669"/>
    <property type="project" value="InterPro"/>
</dbReference>
<keyword evidence="7" id="KW-1185">Reference proteome</keyword>
<dbReference type="InterPro" id="IPR002150">
    <property type="entry name" value="Ribosomal_bL31"/>
</dbReference>
<accession>A0A5P2G3M3</accession>
<evidence type="ECO:0000256" key="3">
    <source>
        <dbReference type="ARBA" id="ARBA00022980"/>
    </source>
</evidence>
<evidence type="ECO:0000256" key="4">
    <source>
        <dbReference type="ARBA" id="ARBA00023274"/>
    </source>
</evidence>
<evidence type="ECO:0000256" key="2">
    <source>
        <dbReference type="ARBA" id="ARBA00011838"/>
    </source>
</evidence>
<evidence type="ECO:0000313" key="7">
    <source>
        <dbReference type="Proteomes" id="UP000292424"/>
    </source>
</evidence>
<dbReference type="SUPFAM" id="SSF143800">
    <property type="entry name" value="L28p-like"/>
    <property type="match status" value="1"/>
</dbReference>
<keyword evidence="3 5" id="KW-0689">Ribosomal protein</keyword>
<comment type="similarity">
    <text evidence="1 5">Belongs to the bacterial ribosomal protein bL31 family. Type B subfamily.</text>
</comment>
<dbReference type="AlphaFoldDB" id="A0A5P2G3M3"/>
<dbReference type="GO" id="GO:1990904">
    <property type="term" value="C:ribonucleoprotein complex"/>
    <property type="evidence" value="ECO:0007669"/>
    <property type="project" value="UniProtKB-KW"/>
</dbReference>
<name>A0A5P2G3M3_9BACT</name>
<dbReference type="PANTHER" id="PTHR33280">
    <property type="entry name" value="50S RIBOSOMAL PROTEIN L31, CHLOROPLASTIC"/>
    <property type="match status" value="1"/>
</dbReference>
<dbReference type="InterPro" id="IPR027493">
    <property type="entry name" value="Ribosomal_bL31_B"/>
</dbReference>
<keyword evidence="4 5" id="KW-0687">Ribonucleoprotein</keyword>
<gene>
    <name evidence="5" type="primary">rpmE2</name>
    <name evidence="6" type="ORF">E0W69_011920</name>
</gene>
<dbReference type="PROSITE" id="PS01143">
    <property type="entry name" value="RIBOSOMAL_L31"/>
    <property type="match status" value="1"/>
</dbReference>
<dbReference type="NCBIfam" id="TIGR00105">
    <property type="entry name" value="L31"/>
    <property type="match status" value="1"/>
</dbReference>
<dbReference type="GO" id="GO:0005840">
    <property type="term" value="C:ribosome"/>
    <property type="evidence" value="ECO:0007669"/>
    <property type="project" value="UniProtKB-KW"/>
</dbReference>
<reference evidence="6 7" key="1">
    <citation type="submission" date="2019-09" db="EMBL/GenBank/DDBJ databases">
        <title>Complete genome sequence of Arachidicoccus sp. B3-10 isolated from apple orchard soil.</title>
        <authorList>
            <person name="Kim H.S."/>
            <person name="Han K.-I."/>
            <person name="Suh M.K."/>
            <person name="Lee K.C."/>
            <person name="Eom M.K."/>
            <person name="Kim J.-S."/>
            <person name="Kang S.W."/>
            <person name="Sin Y."/>
            <person name="Lee J.-S."/>
        </authorList>
    </citation>
    <scope>NUCLEOTIDE SEQUENCE [LARGE SCALE GENOMIC DNA]</scope>
    <source>
        <strain evidence="6 7">B3-10</strain>
    </source>
</reference>
<dbReference type="Pfam" id="PF01197">
    <property type="entry name" value="Ribosomal_L31"/>
    <property type="match status" value="1"/>
</dbReference>
<evidence type="ECO:0000256" key="5">
    <source>
        <dbReference type="HAMAP-Rule" id="MF_00502"/>
    </source>
</evidence>
<dbReference type="PRINTS" id="PR01249">
    <property type="entry name" value="RIBOSOMALL31"/>
</dbReference>
<dbReference type="Gene3D" id="4.10.830.30">
    <property type="entry name" value="Ribosomal protein L31"/>
    <property type="match status" value="1"/>
</dbReference>
<evidence type="ECO:0000313" key="6">
    <source>
        <dbReference type="EMBL" id="QES89338.1"/>
    </source>
</evidence>
<proteinExistence type="inferred from homology"/>
<dbReference type="KEGG" id="arac:E0W69_011920"/>
<dbReference type="PANTHER" id="PTHR33280:SF1">
    <property type="entry name" value="LARGE RIBOSOMAL SUBUNIT PROTEIN BL31C"/>
    <property type="match status" value="1"/>
</dbReference>
<dbReference type="InterPro" id="IPR042105">
    <property type="entry name" value="Ribosomal_bL31_sf"/>
</dbReference>
<dbReference type="Proteomes" id="UP000292424">
    <property type="component" value="Chromosome"/>
</dbReference>
<dbReference type="NCBIfam" id="NF002462">
    <property type="entry name" value="PRK01678.1"/>
    <property type="match status" value="1"/>
</dbReference>
<protein>
    <recommendedName>
        <fullName evidence="5">Large ribosomal subunit protein bL31B</fullName>
    </recommendedName>
</protein>
<dbReference type="RefSeq" id="WP_131330283.1">
    <property type="nucleotide sequence ID" value="NZ_CP044016.1"/>
</dbReference>